<dbReference type="EMBL" id="LS423452">
    <property type="protein sequence ID" value="SPS06409.1"/>
    <property type="molecule type" value="Genomic_DNA"/>
</dbReference>
<evidence type="ECO:0000313" key="1">
    <source>
        <dbReference type="EMBL" id="SPS06409.1"/>
    </source>
</evidence>
<reference evidence="1" key="1">
    <citation type="submission" date="2018-05" db="EMBL/GenBank/DDBJ databases">
        <authorList>
            <person name="Lanie J.A."/>
            <person name="Ng W.-L."/>
            <person name="Kazmierczak K.M."/>
            <person name="Andrzejewski T.M."/>
            <person name="Davidsen T.M."/>
            <person name="Wayne K.J."/>
            <person name="Tettelin H."/>
            <person name="Glass J.I."/>
            <person name="Rusch D."/>
            <person name="Podicherti R."/>
            <person name="Tsui H.-C.T."/>
            <person name="Winkler M.E."/>
        </authorList>
    </citation>
    <scope>NUCLEOTIDE SEQUENCE</scope>
    <source>
        <strain evidence="1">KNB</strain>
    </source>
</reference>
<sequence length="48" mass="5443">MACMDSPEPNVINVWMNCYTLSALKGMDLLTLMNFLVDSNNGLLWPEH</sequence>
<accession>A0A2X0QW89</accession>
<protein>
    <submittedName>
        <fullName evidence="1">Uncharacterized protein</fullName>
    </submittedName>
</protein>
<organism evidence="1">
    <name type="scientific">Candidatus Nitrotoga fabula</name>
    <dbReference type="NCBI Taxonomy" id="2182327"/>
    <lineage>
        <taxon>Bacteria</taxon>
        <taxon>Pseudomonadati</taxon>
        <taxon>Pseudomonadota</taxon>
        <taxon>Betaproteobacteria</taxon>
        <taxon>Nitrosomonadales</taxon>
        <taxon>Gallionellaceae</taxon>
        <taxon>Candidatus Nitrotoga</taxon>
    </lineage>
</organism>
<proteinExistence type="predicted"/>
<gene>
    <name evidence="1" type="ORF">NITFAB_2002</name>
</gene>
<dbReference type="AlphaFoldDB" id="A0A2X0QW89"/>
<name>A0A2X0QW89_9PROT</name>